<feature type="non-terminal residue" evidence="5">
    <location>
        <position position="677"/>
    </location>
</feature>
<dbReference type="Gene3D" id="3.40.50.12780">
    <property type="entry name" value="N-terminal domain of ligase-like"/>
    <property type="match status" value="1"/>
</dbReference>
<organism evidence="5 7">
    <name type="scientific">Didymodactylos carnosus</name>
    <dbReference type="NCBI Taxonomy" id="1234261"/>
    <lineage>
        <taxon>Eukaryota</taxon>
        <taxon>Metazoa</taxon>
        <taxon>Spiralia</taxon>
        <taxon>Gnathifera</taxon>
        <taxon>Rotifera</taxon>
        <taxon>Eurotatoria</taxon>
        <taxon>Bdelloidea</taxon>
        <taxon>Philodinida</taxon>
        <taxon>Philodinidae</taxon>
        <taxon>Didymodactylos</taxon>
    </lineage>
</organism>
<evidence type="ECO:0000256" key="1">
    <source>
        <dbReference type="ARBA" id="ARBA00022450"/>
    </source>
</evidence>
<dbReference type="AlphaFoldDB" id="A0A815TIN9"/>
<dbReference type="OrthoDB" id="416786at2759"/>
<dbReference type="Gene3D" id="3.30.559.10">
    <property type="entry name" value="Chloramphenicol acetyltransferase-like domain"/>
    <property type="match status" value="1"/>
</dbReference>
<dbReference type="EMBL" id="CAJOBC010088374">
    <property type="protein sequence ID" value="CAF4367893.1"/>
    <property type="molecule type" value="Genomic_DNA"/>
</dbReference>
<evidence type="ECO:0000256" key="2">
    <source>
        <dbReference type="ARBA" id="ARBA00022553"/>
    </source>
</evidence>
<dbReference type="CDD" id="cd05930">
    <property type="entry name" value="A_NRPS"/>
    <property type="match status" value="1"/>
</dbReference>
<dbReference type="EMBL" id="CAJNOQ010022839">
    <property type="protein sequence ID" value="CAF1506572.1"/>
    <property type="molecule type" value="Genomic_DNA"/>
</dbReference>
<dbReference type="Pfam" id="PF00501">
    <property type="entry name" value="AMP-binding"/>
    <property type="match status" value="1"/>
</dbReference>
<evidence type="ECO:0000313" key="6">
    <source>
        <dbReference type="EMBL" id="CAF4367893.1"/>
    </source>
</evidence>
<comment type="caution">
    <text evidence="5">The sequence shown here is derived from an EMBL/GenBank/DDBJ whole genome shotgun (WGS) entry which is preliminary data.</text>
</comment>
<dbReference type="PANTHER" id="PTHR45527">
    <property type="entry name" value="NONRIBOSOMAL PEPTIDE SYNTHETASE"/>
    <property type="match status" value="1"/>
</dbReference>
<keyword evidence="7" id="KW-1185">Reference proteome</keyword>
<dbReference type="InterPro" id="IPR045851">
    <property type="entry name" value="AMP-bd_C_sf"/>
</dbReference>
<evidence type="ECO:0000259" key="3">
    <source>
        <dbReference type="Pfam" id="PF00501"/>
    </source>
</evidence>
<feature type="domain" description="Condensation" evidence="4">
    <location>
        <begin position="17"/>
        <end position="124"/>
    </location>
</feature>
<dbReference type="SUPFAM" id="SSF56801">
    <property type="entry name" value="Acetyl-CoA synthetase-like"/>
    <property type="match status" value="1"/>
</dbReference>
<dbReference type="Proteomes" id="UP000663829">
    <property type="component" value="Unassembled WGS sequence"/>
</dbReference>
<gene>
    <name evidence="5" type="ORF">GPM918_LOCUS36921</name>
    <name evidence="6" type="ORF">SRO942_LOCUS37681</name>
</gene>
<dbReference type="InterPro" id="IPR042099">
    <property type="entry name" value="ANL_N_sf"/>
</dbReference>
<dbReference type="InterPro" id="IPR023213">
    <property type="entry name" value="CAT-like_dom_sf"/>
</dbReference>
<protein>
    <submittedName>
        <fullName evidence="5">Uncharacterized protein</fullName>
    </submittedName>
</protein>
<evidence type="ECO:0000313" key="5">
    <source>
        <dbReference type="EMBL" id="CAF1506572.1"/>
    </source>
</evidence>
<keyword evidence="2" id="KW-0597">Phosphoprotein</keyword>
<accession>A0A815TIN9</accession>
<proteinExistence type="predicted"/>
<dbReference type="Proteomes" id="UP000681722">
    <property type="component" value="Unassembled WGS sequence"/>
</dbReference>
<feature type="domain" description="AMP-dependent synthetase/ligase" evidence="3">
    <location>
        <begin position="165"/>
        <end position="507"/>
    </location>
</feature>
<dbReference type="GO" id="GO:0043041">
    <property type="term" value="P:amino acid activation for nonribosomal peptide biosynthetic process"/>
    <property type="evidence" value="ECO:0007669"/>
    <property type="project" value="TreeGrafter"/>
</dbReference>
<dbReference type="SUPFAM" id="SSF52777">
    <property type="entry name" value="CoA-dependent acyltransferases"/>
    <property type="match status" value="1"/>
</dbReference>
<dbReference type="GO" id="GO:0031177">
    <property type="term" value="F:phosphopantetheine binding"/>
    <property type="evidence" value="ECO:0007669"/>
    <property type="project" value="TreeGrafter"/>
</dbReference>
<dbReference type="InterPro" id="IPR020845">
    <property type="entry name" value="AMP-binding_CS"/>
</dbReference>
<dbReference type="Pfam" id="PF00668">
    <property type="entry name" value="Condensation"/>
    <property type="match status" value="1"/>
</dbReference>
<dbReference type="Gene3D" id="3.30.559.30">
    <property type="entry name" value="Nonribosomal peptide synthetase, condensation domain"/>
    <property type="match status" value="1"/>
</dbReference>
<name>A0A815TIN9_9BILA</name>
<keyword evidence="1" id="KW-0596">Phosphopantetheine</keyword>
<dbReference type="Gene3D" id="3.30.300.30">
    <property type="match status" value="1"/>
</dbReference>
<dbReference type="GO" id="GO:0003824">
    <property type="term" value="F:catalytic activity"/>
    <property type="evidence" value="ECO:0007669"/>
    <property type="project" value="InterPro"/>
</dbReference>
<reference evidence="5" key="1">
    <citation type="submission" date="2021-02" db="EMBL/GenBank/DDBJ databases">
        <authorList>
            <person name="Nowell W R."/>
        </authorList>
    </citation>
    <scope>NUCLEOTIDE SEQUENCE</scope>
</reference>
<dbReference type="InterPro" id="IPR001242">
    <property type="entry name" value="Condensation_dom"/>
</dbReference>
<feature type="non-terminal residue" evidence="5">
    <location>
        <position position="1"/>
    </location>
</feature>
<dbReference type="PROSITE" id="PS00455">
    <property type="entry name" value="AMP_BINDING"/>
    <property type="match status" value="1"/>
</dbReference>
<dbReference type="InterPro" id="IPR000873">
    <property type="entry name" value="AMP-dep_synth/lig_dom"/>
</dbReference>
<evidence type="ECO:0000259" key="4">
    <source>
        <dbReference type="Pfam" id="PF00668"/>
    </source>
</evidence>
<sequence length="677" mass="76894">PYQDIIQLHRRDVSTNSSNKQEQSLPFFQTLFIFNLVNDLSSTNMAELDKHTGLCLVFSDYNGRNVANTDLILDVNYDIQESKISCSFEYATDLFELKTIENMSNRFEVLLQQIFSELSSFDKDKQPLYELSLLLSVEIRLINSINRTYVDFEHEKKCIHHEFVKSANKHPQKLAILLDDQSLTYGETLFYVQLIAHHLVENINVKSKQIICQCTERSIEMVIGVLAIIAAGCVYCPLYCLDGIERLCTIIQNTHSHLVLVHSQTESKFESVRDRFENKNITLFNTESFIINTTLLPTYNNQLLNVEIDSNDIAYLIHTSGSTGKPKGVQISHNNFISYVHSAKHVSLIHDMHVFLQISNCSFDIHVEDLLGSLVLGASLVMLKTLDIDYLSSTIERHQVTRMHTVPTITSLLCDYLAEINCFQRLKTIQCFCSIGEAIVPRTIAKLAVNLSSNVRIYNLYGPAECTIASTYHMVNEKDLNASLIPIGYPLPNYQCYILDQYLQPVKISYLSNELTAEALVHLPNINAKCYKTGDLGKYDANGEIVYCGRTDFQVKLRGQRIELGEIENVIVKSSSSQISNCVVNKVHDDKTKQDYLIAYIQMAANNAMNEGDKLKSQAKLYCQTHLPLYMVPTMFTILDKFPLNSNGKIDRKLLPKLDFTAANMNDDMTITEPKTD</sequence>
<dbReference type="GO" id="GO:0044550">
    <property type="term" value="P:secondary metabolite biosynthetic process"/>
    <property type="evidence" value="ECO:0007669"/>
    <property type="project" value="TreeGrafter"/>
</dbReference>
<dbReference type="GO" id="GO:0005737">
    <property type="term" value="C:cytoplasm"/>
    <property type="evidence" value="ECO:0007669"/>
    <property type="project" value="TreeGrafter"/>
</dbReference>
<evidence type="ECO:0000313" key="7">
    <source>
        <dbReference type="Proteomes" id="UP000663829"/>
    </source>
</evidence>
<dbReference type="PANTHER" id="PTHR45527:SF1">
    <property type="entry name" value="FATTY ACID SYNTHASE"/>
    <property type="match status" value="1"/>
</dbReference>